<gene>
    <name evidence="2" type="ORF">E2R65_00755</name>
</gene>
<dbReference type="OrthoDB" id="3669864at2"/>
<dbReference type="Proteomes" id="UP000297248">
    <property type="component" value="Unassembled WGS sequence"/>
</dbReference>
<dbReference type="InterPro" id="IPR035992">
    <property type="entry name" value="Ricin_B-like_lectins"/>
</dbReference>
<dbReference type="AlphaFoldDB" id="A0A4Y8AI14"/>
<dbReference type="SUPFAM" id="SSF50370">
    <property type="entry name" value="Ricin B-like lectins"/>
    <property type="match status" value="1"/>
</dbReference>
<feature type="domain" description="Ricin B lectin" evidence="1">
    <location>
        <begin position="2"/>
        <end position="43"/>
    </location>
</feature>
<dbReference type="Pfam" id="PF14200">
    <property type="entry name" value="RicinB_lectin_2"/>
    <property type="match status" value="1"/>
</dbReference>
<evidence type="ECO:0000259" key="1">
    <source>
        <dbReference type="Pfam" id="PF14200"/>
    </source>
</evidence>
<dbReference type="EMBL" id="SNQG01000001">
    <property type="protein sequence ID" value="TEW68726.1"/>
    <property type="molecule type" value="Genomic_DNA"/>
</dbReference>
<reference evidence="2 3" key="1">
    <citation type="journal article" date="2016" name="Int. J. Syst. Evol. Microbiol.">
        <title>Proposal of Mucilaginibacter phyllosphaerae sp. nov. isolated from the phyllosphere of Galium album.</title>
        <authorList>
            <person name="Aydogan E.L."/>
            <person name="Busse H.J."/>
            <person name="Moser G."/>
            <person name="Muller C."/>
            <person name="Kampfer P."/>
            <person name="Glaeser S.P."/>
        </authorList>
    </citation>
    <scope>NUCLEOTIDE SEQUENCE [LARGE SCALE GENOMIC DNA]</scope>
    <source>
        <strain evidence="2 3">PP-F2FG21</strain>
    </source>
</reference>
<proteinExistence type="predicted"/>
<sequence length="44" mass="4791">MYKATNRNSTLMLDVNGAVTTAGASIIQWPANGGNNQQWQIVQQ</sequence>
<accession>A0A4Y8AI14</accession>
<dbReference type="Gene3D" id="2.80.10.50">
    <property type="match status" value="1"/>
</dbReference>
<name>A0A4Y8AI14_9SPHI</name>
<comment type="caution">
    <text evidence="2">The sequence shown here is derived from an EMBL/GenBank/DDBJ whole genome shotgun (WGS) entry which is preliminary data.</text>
</comment>
<organism evidence="2 3">
    <name type="scientific">Mucilaginibacter phyllosphaerae</name>
    <dbReference type="NCBI Taxonomy" id="1812349"/>
    <lineage>
        <taxon>Bacteria</taxon>
        <taxon>Pseudomonadati</taxon>
        <taxon>Bacteroidota</taxon>
        <taxon>Sphingobacteriia</taxon>
        <taxon>Sphingobacteriales</taxon>
        <taxon>Sphingobacteriaceae</taxon>
        <taxon>Mucilaginibacter</taxon>
    </lineage>
</organism>
<evidence type="ECO:0000313" key="3">
    <source>
        <dbReference type="Proteomes" id="UP000297248"/>
    </source>
</evidence>
<evidence type="ECO:0000313" key="2">
    <source>
        <dbReference type="EMBL" id="TEW68726.1"/>
    </source>
</evidence>
<protein>
    <recommendedName>
        <fullName evidence="1">Ricin B lectin domain-containing protein</fullName>
    </recommendedName>
</protein>
<dbReference type="InterPro" id="IPR000772">
    <property type="entry name" value="Ricin_B_lectin"/>
</dbReference>
<dbReference type="PROSITE" id="PS50231">
    <property type="entry name" value="RICIN_B_LECTIN"/>
    <property type="match status" value="1"/>
</dbReference>